<evidence type="ECO:0000313" key="3">
    <source>
        <dbReference type="Proteomes" id="UP000681720"/>
    </source>
</evidence>
<reference evidence="2" key="1">
    <citation type="submission" date="2021-02" db="EMBL/GenBank/DDBJ databases">
        <authorList>
            <person name="Nowell W R."/>
        </authorList>
    </citation>
    <scope>NUCLEOTIDE SEQUENCE</scope>
</reference>
<feature type="region of interest" description="Disordered" evidence="1">
    <location>
        <begin position="60"/>
        <end position="85"/>
    </location>
</feature>
<protein>
    <submittedName>
        <fullName evidence="2">Uncharacterized protein</fullName>
    </submittedName>
</protein>
<organism evidence="2 3">
    <name type="scientific">Rotaria magnacalcarata</name>
    <dbReference type="NCBI Taxonomy" id="392030"/>
    <lineage>
        <taxon>Eukaryota</taxon>
        <taxon>Metazoa</taxon>
        <taxon>Spiralia</taxon>
        <taxon>Gnathifera</taxon>
        <taxon>Rotifera</taxon>
        <taxon>Eurotatoria</taxon>
        <taxon>Bdelloidea</taxon>
        <taxon>Philodinida</taxon>
        <taxon>Philodinidae</taxon>
        <taxon>Rotaria</taxon>
    </lineage>
</organism>
<evidence type="ECO:0000313" key="2">
    <source>
        <dbReference type="EMBL" id="CAF5225332.1"/>
    </source>
</evidence>
<sequence>HRLRTVIDSDRILVLGNGAVLEFDTPSDLLSNSTSHFTSLVEQAGDAEAAYLRTLANKKSTKDKHDFEEEEETIQDTKETDRLLT</sequence>
<accession>A0A8S3K6X7</accession>
<name>A0A8S3K6X7_9BILA</name>
<dbReference type="Gene3D" id="3.40.50.300">
    <property type="entry name" value="P-loop containing nucleotide triphosphate hydrolases"/>
    <property type="match status" value="1"/>
</dbReference>
<dbReference type="InterPro" id="IPR027417">
    <property type="entry name" value="P-loop_NTPase"/>
</dbReference>
<proteinExistence type="predicted"/>
<comment type="caution">
    <text evidence="2">The sequence shown here is derived from an EMBL/GenBank/DDBJ whole genome shotgun (WGS) entry which is preliminary data.</text>
</comment>
<gene>
    <name evidence="2" type="ORF">GIL414_LOCUS86552</name>
</gene>
<dbReference type="AlphaFoldDB" id="A0A8S3K6X7"/>
<feature type="non-terminal residue" evidence="2">
    <location>
        <position position="85"/>
    </location>
</feature>
<evidence type="ECO:0000256" key="1">
    <source>
        <dbReference type="SAM" id="MobiDB-lite"/>
    </source>
</evidence>
<dbReference type="Proteomes" id="UP000681720">
    <property type="component" value="Unassembled WGS sequence"/>
</dbReference>
<feature type="compositionally biased region" description="Basic and acidic residues" evidence="1">
    <location>
        <begin position="75"/>
        <end position="85"/>
    </location>
</feature>
<dbReference type="SUPFAM" id="SSF52540">
    <property type="entry name" value="P-loop containing nucleoside triphosphate hydrolases"/>
    <property type="match status" value="1"/>
</dbReference>
<dbReference type="EMBL" id="CAJOBJ010375519">
    <property type="protein sequence ID" value="CAF5225332.1"/>
    <property type="molecule type" value="Genomic_DNA"/>
</dbReference>